<protein>
    <submittedName>
        <fullName evidence="1">DUF72 domain-containing protein</fullName>
    </submittedName>
</protein>
<name>A0A7Z0QQM2_9GAMM</name>
<dbReference type="RefSeq" id="WP_180542988.1">
    <property type="nucleotide sequence ID" value="NZ_JACCJZ010000001.1"/>
</dbReference>
<dbReference type="PANTHER" id="PTHR30348:SF14">
    <property type="entry name" value="BLR8050 PROTEIN"/>
    <property type="match status" value="1"/>
</dbReference>
<reference evidence="1 2" key="1">
    <citation type="submission" date="2020-07" db="EMBL/GenBank/DDBJ databases">
        <title>isolation of Luteimonas sp. SJ-16.</title>
        <authorList>
            <person name="Huang X.-X."/>
            <person name="Xu L."/>
            <person name="Sun J.-Q."/>
        </authorList>
    </citation>
    <scope>NUCLEOTIDE SEQUENCE [LARGE SCALE GENOMIC DNA]</scope>
    <source>
        <strain evidence="1 2">SJ-16</strain>
    </source>
</reference>
<dbReference type="Proteomes" id="UP000589896">
    <property type="component" value="Unassembled WGS sequence"/>
</dbReference>
<organism evidence="1 2">
    <name type="scientific">Luteimonas deserti</name>
    <dbReference type="NCBI Taxonomy" id="2752306"/>
    <lineage>
        <taxon>Bacteria</taxon>
        <taxon>Pseudomonadati</taxon>
        <taxon>Pseudomonadota</taxon>
        <taxon>Gammaproteobacteria</taxon>
        <taxon>Lysobacterales</taxon>
        <taxon>Lysobacteraceae</taxon>
        <taxon>Luteimonas</taxon>
    </lineage>
</organism>
<sequence>MSRSDPPGPRGGDLRIGCAGWSIPTRDAALFGDGDSALARYATRFDCVEINSSFYRPHRPSTYARWRASVPADFRFSVKLPRTITHDAALHGTAPLVDAFLEGATCLGDTLGCLLVQLPPALAYDGRVAGAFFGVLRRRWDGDIACEPRHASWLTPRAEALLRRHRIARVAADPPRHVDDARPGGVPEPVYWRWHGSPRIYYDAYGRTGLTRIEAQLRAHPGVRQWVIFDNTAAGHAVPDAAALQSALR</sequence>
<comment type="caution">
    <text evidence="1">The sequence shown here is derived from an EMBL/GenBank/DDBJ whole genome shotgun (WGS) entry which is preliminary data.</text>
</comment>
<dbReference type="Gene3D" id="3.20.20.410">
    <property type="entry name" value="Protein of unknown function UPF0759"/>
    <property type="match status" value="1"/>
</dbReference>
<keyword evidence="2" id="KW-1185">Reference proteome</keyword>
<dbReference type="Pfam" id="PF01904">
    <property type="entry name" value="DUF72"/>
    <property type="match status" value="1"/>
</dbReference>
<dbReference type="InterPro" id="IPR002763">
    <property type="entry name" value="DUF72"/>
</dbReference>
<evidence type="ECO:0000313" key="2">
    <source>
        <dbReference type="Proteomes" id="UP000589896"/>
    </source>
</evidence>
<gene>
    <name evidence="1" type="ORF">H0E82_00405</name>
</gene>
<accession>A0A7Z0QQM2</accession>
<dbReference type="AlphaFoldDB" id="A0A7Z0QQM2"/>
<dbReference type="EMBL" id="JACCJZ010000001">
    <property type="protein sequence ID" value="NYZ61225.1"/>
    <property type="molecule type" value="Genomic_DNA"/>
</dbReference>
<dbReference type="SUPFAM" id="SSF117396">
    <property type="entry name" value="TM1631-like"/>
    <property type="match status" value="1"/>
</dbReference>
<evidence type="ECO:0000313" key="1">
    <source>
        <dbReference type="EMBL" id="NYZ61225.1"/>
    </source>
</evidence>
<dbReference type="InterPro" id="IPR036520">
    <property type="entry name" value="UPF0759_sf"/>
</dbReference>
<proteinExistence type="predicted"/>
<dbReference type="PANTHER" id="PTHR30348">
    <property type="entry name" value="UNCHARACTERIZED PROTEIN YECE"/>
    <property type="match status" value="1"/>
</dbReference>